<feature type="region of interest" description="Disordered" evidence="1">
    <location>
        <begin position="148"/>
        <end position="170"/>
    </location>
</feature>
<dbReference type="Gene3D" id="3.60.10.10">
    <property type="entry name" value="Endonuclease/exonuclease/phosphatase"/>
    <property type="match status" value="1"/>
</dbReference>
<organism evidence="2 3">
    <name type="scientific">Rhododendron griersonianum</name>
    <dbReference type="NCBI Taxonomy" id="479676"/>
    <lineage>
        <taxon>Eukaryota</taxon>
        <taxon>Viridiplantae</taxon>
        <taxon>Streptophyta</taxon>
        <taxon>Embryophyta</taxon>
        <taxon>Tracheophyta</taxon>
        <taxon>Spermatophyta</taxon>
        <taxon>Magnoliopsida</taxon>
        <taxon>eudicotyledons</taxon>
        <taxon>Gunneridae</taxon>
        <taxon>Pentapetalae</taxon>
        <taxon>asterids</taxon>
        <taxon>Ericales</taxon>
        <taxon>Ericaceae</taxon>
        <taxon>Ericoideae</taxon>
        <taxon>Rhodoreae</taxon>
        <taxon>Rhododendron</taxon>
    </lineage>
</organism>
<accession>A0AAV6K7Q5</accession>
<comment type="caution">
    <text evidence="2">The sequence shown here is derived from an EMBL/GenBank/DDBJ whole genome shotgun (WGS) entry which is preliminary data.</text>
</comment>
<dbReference type="EMBL" id="JACTNZ010000005">
    <property type="protein sequence ID" value="KAG5548394.1"/>
    <property type="molecule type" value="Genomic_DNA"/>
</dbReference>
<evidence type="ECO:0000256" key="1">
    <source>
        <dbReference type="SAM" id="MobiDB-lite"/>
    </source>
</evidence>
<evidence type="ECO:0000313" key="2">
    <source>
        <dbReference type="EMBL" id="KAG5548394.1"/>
    </source>
</evidence>
<gene>
    <name evidence="2" type="ORF">RHGRI_013922</name>
</gene>
<reference evidence="2" key="1">
    <citation type="submission" date="2020-08" db="EMBL/GenBank/DDBJ databases">
        <title>Plant Genome Project.</title>
        <authorList>
            <person name="Zhang R.-G."/>
        </authorList>
    </citation>
    <scope>NUCLEOTIDE SEQUENCE</scope>
    <source>
        <strain evidence="2">WSP0</strain>
        <tissue evidence="2">Leaf</tissue>
    </source>
</reference>
<dbReference type="AlphaFoldDB" id="A0AAV6K7Q5"/>
<proteinExistence type="predicted"/>
<name>A0AAV6K7Q5_9ERIC</name>
<evidence type="ECO:0000313" key="3">
    <source>
        <dbReference type="Proteomes" id="UP000823749"/>
    </source>
</evidence>
<sequence length="170" mass="19111">MNGCFPHSWKAIHNYIDGPVARIILGWDDSVFKVSVVFLSDQLIVVDVVFLEDKRIFFLSVVYGHNRAGDRRVLWNDMRTMYSMDSVKPWIQLGDFNVVRTSTERLVGFDGAVYEVMTRASSWAPALATTFSVRRMVEIPFGSREFGCNGDIPGDDEVDDDGDDDGGVGF</sequence>
<dbReference type="InterPro" id="IPR036691">
    <property type="entry name" value="Endo/exonu/phosph_ase_sf"/>
</dbReference>
<feature type="compositionally biased region" description="Acidic residues" evidence="1">
    <location>
        <begin position="153"/>
        <end position="170"/>
    </location>
</feature>
<keyword evidence="3" id="KW-1185">Reference proteome</keyword>
<dbReference type="SUPFAM" id="SSF56219">
    <property type="entry name" value="DNase I-like"/>
    <property type="match status" value="1"/>
</dbReference>
<protein>
    <submittedName>
        <fullName evidence="2">Uncharacterized protein</fullName>
    </submittedName>
</protein>
<dbReference type="Proteomes" id="UP000823749">
    <property type="component" value="Chromosome 5"/>
</dbReference>